<proteinExistence type="predicted"/>
<reference evidence="2" key="1">
    <citation type="submission" date="2016-10" db="EMBL/GenBank/DDBJ databases">
        <authorList>
            <person name="Varghese N."/>
            <person name="Submissions S."/>
        </authorList>
    </citation>
    <scope>NUCLEOTIDE SEQUENCE [LARGE SCALE GENOMIC DNA]</scope>
    <source>
        <strain evidence="2">ATCC 700689</strain>
    </source>
</reference>
<evidence type="ECO:0000313" key="2">
    <source>
        <dbReference type="Proteomes" id="UP000182894"/>
    </source>
</evidence>
<dbReference type="EMBL" id="FNCO01000004">
    <property type="protein sequence ID" value="SDH11011.1"/>
    <property type="molecule type" value="Genomic_DNA"/>
</dbReference>
<dbReference type="RefSeq" id="WP_074752491.1">
    <property type="nucleotide sequence ID" value="NZ_FNCO01000004.1"/>
</dbReference>
<keyword evidence="2" id="KW-1185">Reference proteome</keyword>
<accession>A0A1G7ZQL1</accession>
<organism evidence="1 2">
    <name type="scientific">Pseudomonas abietaniphila</name>
    <dbReference type="NCBI Taxonomy" id="89065"/>
    <lineage>
        <taxon>Bacteria</taxon>
        <taxon>Pseudomonadati</taxon>
        <taxon>Pseudomonadota</taxon>
        <taxon>Gammaproteobacteria</taxon>
        <taxon>Pseudomonadales</taxon>
        <taxon>Pseudomonadaceae</taxon>
        <taxon>Pseudomonas</taxon>
    </lineage>
</organism>
<sequence length="110" mass="12167">MMNGQLKAFVEKADDDVIRLNMLDPNIYQSVASLGFLAGAEPGILTVVTTDDAHKAKVFEALQAMDVAFSDGKEWCPAEVFEFLRDMNLISGKFIRVSWSKPGDYHLAVV</sequence>
<dbReference type="AlphaFoldDB" id="A0A1G7ZQL1"/>
<dbReference type="STRING" id="89065.SAMN05216605_104352"/>
<evidence type="ECO:0000313" key="1">
    <source>
        <dbReference type="EMBL" id="SDH11011.1"/>
    </source>
</evidence>
<protein>
    <submittedName>
        <fullName evidence="1">Uncharacterized protein</fullName>
    </submittedName>
</protein>
<dbReference type="OrthoDB" id="6467024at2"/>
<name>A0A1G7ZQL1_9PSED</name>
<dbReference type="Proteomes" id="UP000182894">
    <property type="component" value="Unassembled WGS sequence"/>
</dbReference>
<gene>
    <name evidence="1" type="ORF">SAMN05216605_104352</name>
</gene>